<dbReference type="RefSeq" id="WP_111358515.1">
    <property type="nucleotide sequence ID" value="NZ_NHSK01000041.1"/>
</dbReference>
<proteinExistence type="predicted"/>
<reference evidence="1 2" key="1">
    <citation type="submission" date="2017-07" db="EMBL/GenBank/DDBJ databases">
        <title>Draft Genome Sequences of Select Purple Nonsulfur Bacteria.</title>
        <authorList>
            <person name="Lasarre B."/>
            <person name="Mckinlay J.B."/>
        </authorList>
    </citation>
    <scope>NUCLEOTIDE SEQUENCE [LARGE SCALE GENOMIC DNA]</scope>
    <source>
        <strain evidence="1 2">DSM 11907</strain>
    </source>
</reference>
<evidence type="ECO:0000313" key="1">
    <source>
        <dbReference type="EMBL" id="RAI36152.1"/>
    </source>
</evidence>
<protein>
    <submittedName>
        <fullName evidence="1">Uncharacterized protein</fullName>
    </submittedName>
</protein>
<dbReference type="Proteomes" id="UP000248863">
    <property type="component" value="Unassembled WGS sequence"/>
</dbReference>
<gene>
    <name evidence="1" type="ORF">CH338_18020</name>
</gene>
<dbReference type="AlphaFoldDB" id="A0A327KFP5"/>
<evidence type="ECO:0000313" key="2">
    <source>
        <dbReference type="Proteomes" id="UP000248863"/>
    </source>
</evidence>
<dbReference type="EMBL" id="NPEU01000229">
    <property type="protein sequence ID" value="RAI36152.1"/>
    <property type="molecule type" value="Genomic_DNA"/>
</dbReference>
<sequence>METDVHVEDAGRVVADRLNGQRPAARRPTCRWRSAGDGQVKVRFEGLSGDEVVSLRLRPP</sequence>
<comment type="caution">
    <text evidence="1">The sequence shown here is derived from an EMBL/GenBank/DDBJ whole genome shotgun (WGS) entry which is preliminary data.</text>
</comment>
<name>A0A327KFP5_9BRAD</name>
<organism evidence="1 2">
    <name type="scientific">Rhodoplanes elegans</name>
    <dbReference type="NCBI Taxonomy" id="29408"/>
    <lineage>
        <taxon>Bacteria</taxon>
        <taxon>Pseudomonadati</taxon>
        <taxon>Pseudomonadota</taxon>
        <taxon>Alphaproteobacteria</taxon>
        <taxon>Hyphomicrobiales</taxon>
        <taxon>Nitrobacteraceae</taxon>
        <taxon>Rhodoplanes</taxon>
    </lineage>
</organism>
<accession>A0A327KFP5</accession>
<keyword evidence="2" id="KW-1185">Reference proteome</keyword>